<dbReference type="AlphaFoldDB" id="A0A412BWN9"/>
<accession>A0A412BWN9</accession>
<evidence type="ECO:0000313" key="2">
    <source>
        <dbReference type="Proteomes" id="UP000286137"/>
    </source>
</evidence>
<dbReference type="EMBL" id="QRTJ01000027">
    <property type="protein sequence ID" value="RGQ65127.1"/>
    <property type="molecule type" value="Genomic_DNA"/>
</dbReference>
<protein>
    <submittedName>
        <fullName evidence="1">Uncharacterized protein</fullName>
    </submittedName>
</protein>
<dbReference type="RefSeq" id="WP_117995211.1">
    <property type="nucleotide sequence ID" value="NZ_QRTJ01000027.1"/>
</dbReference>
<sequence>MKLTYSLESVLQNDFGEMTVCFGLEFQKFLSDLEFTADTDYRGYEEYPEEAFHDTLANLMEQFAEDKLELPLLFSVELDEEMSILGILFRYMFLLADKENFKTLCREYEVDKETEEKCLCDDTDCIVIYTGMSLQG</sequence>
<evidence type="ECO:0000313" key="1">
    <source>
        <dbReference type="EMBL" id="RGQ65127.1"/>
    </source>
</evidence>
<reference evidence="1 2" key="1">
    <citation type="submission" date="2018-08" db="EMBL/GenBank/DDBJ databases">
        <title>A genome reference for cultivated species of the human gut microbiota.</title>
        <authorList>
            <person name="Zou Y."/>
            <person name="Xue W."/>
            <person name="Luo G."/>
        </authorList>
    </citation>
    <scope>NUCLEOTIDE SEQUENCE [LARGE SCALE GENOMIC DNA]</scope>
    <source>
        <strain evidence="1 2">AF27-4BH</strain>
    </source>
</reference>
<proteinExistence type="predicted"/>
<organism evidence="1 2">
    <name type="scientific">Mediterraneibacter gnavus</name>
    <name type="common">Ruminococcus gnavus</name>
    <dbReference type="NCBI Taxonomy" id="33038"/>
    <lineage>
        <taxon>Bacteria</taxon>
        <taxon>Bacillati</taxon>
        <taxon>Bacillota</taxon>
        <taxon>Clostridia</taxon>
        <taxon>Lachnospirales</taxon>
        <taxon>Lachnospiraceae</taxon>
        <taxon>Mediterraneibacter</taxon>
    </lineage>
</organism>
<gene>
    <name evidence="1" type="ORF">DWY88_12265</name>
</gene>
<name>A0A412BWN9_MEDGN</name>
<comment type="caution">
    <text evidence="1">The sequence shown here is derived from an EMBL/GenBank/DDBJ whole genome shotgun (WGS) entry which is preliminary data.</text>
</comment>
<dbReference type="Proteomes" id="UP000286137">
    <property type="component" value="Unassembled WGS sequence"/>
</dbReference>